<dbReference type="Pfam" id="PF21834">
    <property type="entry name" value="DUF6894"/>
    <property type="match status" value="1"/>
</dbReference>
<gene>
    <name evidence="2" type="ORF">GGR89_002041</name>
</gene>
<proteinExistence type="predicted"/>
<feature type="domain" description="DUF6894" evidence="1">
    <location>
        <begin position="3"/>
        <end position="71"/>
    </location>
</feature>
<dbReference type="RefSeq" id="WP_125972003.1">
    <property type="nucleotide sequence ID" value="NZ_BAAADY010000006.1"/>
</dbReference>
<protein>
    <recommendedName>
        <fullName evidence="1">DUF6894 domain-containing protein</fullName>
    </recommendedName>
</protein>
<name>A0A7X6BDB3_9SPHN</name>
<keyword evidence="3" id="KW-1185">Reference proteome</keyword>
<dbReference type="EMBL" id="JAATJB010000005">
    <property type="protein sequence ID" value="NJB97726.1"/>
    <property type="molecule type" value="Genomic_DNA"/>
</dbReference>
<evidence type="ECO:0000313" key="3">
    <source>
        <dbReference type="Proteomes" id="UP000531251"/>
    </source>
</evidence>
<dbReference type="InterPro" id="IPR054189">
    <property type="entry name" value="DUF6894"/>
</dbReference>
<evidence type="ECO:0000259" key="1">
    <source>
        <dbReference type="Pfam" id="PF21834"/>
    </source>
</evidence>
<evidence type="ECO:0000313" key="2">
    <source>
        <dbReference type="EMBL" id="NJB97726.1"/>
    </source>
</evidence>
<accession>A0A7X6BDB3</accession>
<dbReference type="AlphaFoldDB" id="A0A7X6BDB3"/>
<organism evidence="2 3">
    <name type="scientific">Sphingomonas trueperi</name>
    <dbReference type="NCBI Taxonomy" id="53317"/>
    <lineage>
        <taxon>Bacteria</taxon>
        <taxon>Pseudomonadati</taxon>
        <taxon>Pseudomonadota</taxon>
        <taxon>Alphaproteobacteria</taxon>
        <taxon>Sphingomonadales</taxon>
        <taxon>Sphingomonadaceae</taxon>
        <taxon>Sphingomonas</taxon>
    </lineage>
</organism>
<sequence length="82" mass="9049">MQRYYFHVHDGGGALLDPEGTDLLDDDAALRTAIGFVRSLLCEDLTNGLLDLRGRIEVVRSSGELLRVLRFADCICVLSGRV</sequence>
<reference evidence="2 3" key="1">
    <citation type="submission" date="2020-03" db="EMBL/GenBank/DDBJ databases">
        <title>Genomic Encyclopedia of Type Strains, Phase IV (KMG-IV): sequencing the most valuable type-strain genomes for metagenomic binning, comparative biology and taxonomic classification.</title>
        <authorList>
            <person name="Goeker M."/>
        </authorList>
    </citation>
    <scope>NUCLEOTIDE SEQUENCE [LARGE SCALE GENOMIC DNA]</scope>
    <source>
        <strain evidence="2 3">DSM 7225</strain>
    </source>
</reference>
<dbReference type="Proteomes" id="UP000531251">
    <property type="component" value="Unassembled WGS sequence"/>
</dbReference>
<comment type="caution">
    <text evidence="2">The sequence shown here is derived from an EMBL/GenBank/DDBJ whole genome shotgun (WGS) entry which is preliminary data.</text>
</comment>